<dbReference type="RefSeq" id="WP_022528195.1">
    <property type="nucleotide sequence ID" value="NZ_KI271582.1"/>
</dbReference>
<dbReference type="OrthoDB" id="2152150at2"/>
<dbReference type="SUPFAM" id="SSF54106">
    <property type="entry name" value="LysM domain"/>
    <property type="match status" value="1"/>
</dbReference>
<feature type="compositionally biased region" description="Basic and acidic residues" evidence="1">
    <location>
        <begin position="107"/>
        <end position="134"/>
    </location>
</feature>
<accession>U4TQR8</accession>
<keyword evidence="2" id="KW-0472">Membrane</keyword>
<dbReference type="SMART" id="SM00257">
    <property type="entry name" value="LysM"/>
    <property type="match status" value="1"/>
</dbReference>
<dbReference type="AlphaFoldDB" id="U4TQR8"/>
<organism evidence="4 5">
    <name type="scientific">Schleiferilactobacillus shenzhenensis LY-73</name>
    <dbReference type="NCBI Taxonomy" id="1231336"/>
    <lineage>
        <taxon>Bacteria</taxon>
        <taxon>Bacillati</taxon>
        <taxon>Bacillota</taxon>
        <taxon>Bacilli</taxon>
        <taxon>Lactobacillales</taxon>
        <taxon>Lactobacillaceae</taxon>
        <taxon>Schleiferilactobacillus</taxon>
    </lineage>
</organism>
<evidence type="ECO:0000313" key="5">
    <source>
        <dbReference type="Proteomes" id="UP000030647"/>
    </source>
</evidence>
<protein>
    <recommendedName>
        <fullName evidence="3">LysM domain-containing protein</fullName>
    </recommendedName>
</protein>
<keyword evidence="2" id="KW-1133">Transmembrane helix</keyword>
<dbReference type="InterPro" id="IPR018392">
    <property type="entry name" value="LysM"/>
</dbReference>
<dbReference type="CDD" id="cd00118">
    <property type="entry name" value="LysM"/>
    <property type="match status" value="1"/>
</dbReference>
<dbReference type="PROSITE" id="PS51782">
    <property type="entry name" value="LYSM"/>
    <property type="match status" value="1"/>
</dbReference>
<evidence type="ECO:0000256" key="2">
    <source>
        <dbReference type="SAM" id="Phobius"/>
    </source>
</evidence>
<dbReference type="STRING" id="1231336.L248_0248"/>
<feature type="region of interest" description="Disordered" evidence="1">
    <location>
        <begin position="1"/>
        <end position="46"/>
    </location>
</feature>
<evidence type="ECO:0000259" key="3">
    <source>
        <dbReference type="PROSITE" id="PS51782"/>
    </source>
</evidence>
<dbReference type="HOGENOM" id="CLU_109308_0_0_9"/>
<keyword evidence="2" id="KW-0812">Transmembrane</keyword>
<evidence type="ECO:0000256" key="1">
    <source>
        <dbReference type="SAM" id="MobiDB-lite"/>
    </source>
</evidence>
<dbReference type="Pfam" id="PF01476">
    <property type="entry name" value="LysM"/>
    <property type="match status" value="1"/>
</dbReference>
<feature type="compositionally biased region" description="Low complexity" evidence="1">
    <location>
        <begin position="135"/>
        <end position="185"/>
    </location>
</feature>
<sequence>MKQDHDDDKLKKDDQSAGGDQPWQKKFMDSRDDTGNLSRSASRHREKNMTSFAVVLAIILALMMLAPMTYWAVTMKNGNGNTDANKITMTDSQKSSEQAASSSKAKAASEARAKSEKAAAKKSSEEANKAEKVSSEASSESAAASSSSAAPAQTQNNQNAASSSSTPAAQSSSQQAASSSTPAASGGTYTVKAGENPYRIAVNHGMTLAELYALNPTVQTKGIIPGQVLKLK</sequence>
<dbReference type="eggNOG" id="COG1388">
    <property type="taxonomic scope" value="Bacteria"/>
</dbReference>
<dbReference type="Proteomes" id="UP000030647">
    <property type="component" value="Unassembled WGS sequence"/>
</dbReference>
<feature type="compositionally biased region" description="Basic and acidic residues" evidence="1">
    <location>
        <begin position="1"/>
        <end position="15"/>
    </location>
</feature>
<dbReference type="EMBL" id="KI271582">
    <property type="protein sequence ID" value="ERL66569.1"/>
    <property type="molecule type" value="Genomic_DNA"/>
</dbReference>
<proteinExistence type="predicted"/>
<feature type="transmembrane region" description="Helical" evidence="2">
    <location>
        <begin position="52"/>
        <end position="73"/>
    </location>
</feature>
<evidence type="ECO:0000313" key="4">
    <source>
        <dbReference type="EMBL" id="ERL66569.1"/>
    </source>
</evidence>
<feature type="region of interest" description="Disordered" evidence="1">
    <location>
        <begin position="84"/>
        <end position="191"/>
    </location>
</feature>
<gene>
    <name evidence="4" type="ORF">L248_0248</name>
</gene>
<feature type="domain" description="LysM" evidence="3">
    <location>
        <begin position="187"/>
        <end position="231"/>
    </location>
</feature>
<keyword evidence="5" id="KW-1185">Reference proteome</keyword>
<name>U4TQR8_9LACO</name>
<reference evidence="5" key="1">
    <citation type="journal article" date="2013" name="Genome Announc.">
        <title>Whole-Genome Sequencing of Lactobacillus shenzhenensis Strain LY-73T.</title>
        <authorList>
            <person name="Lin Z."/>
            <person name="Liu Z."/>
            <person name="Yang R."/>
            <person name="Zou Y."/>
            <person name="Wan D."/>
            <person name="Chen J."/>
            <person name="Guo M."/>
            <person name="Zhao J."/>
            <person name="Fang C."/>
            <person name="Yang R."/>
            <person name="Liu F."/>
        </authorList>
    </citation>
    <scope>NUCLEOTIDE SEQUENCE [LARGE SCALE GENOMIC DNA]</scope>
    <source>
        <strain evidence="5">LY-73</strain>
    </source>
</reference>
<feature type="compositionally biased region" description="Low complexity" evidence="1">
    <location>
        <begin position="92"/>
        <end position="106"/>
    </location>
</feature>
<dbReference type="InterPro" id="IPR036779">
    <property type="entry name" value="LysM_dom_sf"/>
</dbReference>
<dbReference type="Gene3D" id="3.10.350.10">
    <property type="entry name" value="LysM domain"/>
    <property type="match status" value="1"/>
</dbReference>